<reference evidence="1" key="1">
    <citation type="submission" date="2019-11" db="EMBL/GenBank/DDBJ databases">
        <authorList>
            <person name="Feng L."/>
        </authorList>
    </citation>
    <scope>NUCLEOTIDE SEQUENCE</scope>
    <source>
        <strain evidence="1">AMuciniphilaLFYP55</strain>
    </source>
</reference>
<name>A0A6N2TNM3_9BACT</name>
<organism evidence="1">
    <name type="scientific">Akkermansia muciniphila</name>
    <dbReference type="NCBI Taxonomy" id="239935"/>
    <lineage>
        <taxon>Bacteria</taxon>
        <taxon>Pseudomonadati</taxon>
        <taxon>Verrucomicrobiota</taxon>
        <taxon>Verrucomicrobiia</taxon>
        <taxon>Verrucomicrobiales</taxon>
        <taxon>Akkermansiaceae</taxon>
        <taxon>Akkermansia</taxon>
    </lineage>
</organism>
<dbReference type="OrthoDB" id="200069at2"/>
<dbReference type="EMBL" id="CACRSS010000016">
    <property type="protein sequence ID" value="VYT07168.1"/>
    <property type="molecule type" value="Genomic_DNA"/>
</dbReference>
<accession>A0A6N2TNM3</accession>
<sequence length="305" mass="33712">MKAIHCLWCGIVFFLPGWHPCRGAEEGKMEEKVGIVFREAGLKRDTGNDGGEGVLQWKCSAVLFIREPWGFGESSVVENQSLGRWAADGRELAPVEFQTAWLNENSRKGVSFTVIEGTAANLPPAGCAWIRLKGCLRVPVARTLESPVYELPLRQGAAAFIPLPGIEEENGGNVNDVVEPCELPVGNLYVKKCERVTEDGKKQLMLSICLDANNAFRPEKFQLLDENGKVLEYQSLDNSEIDDESTTWTADFTFSPPEKMNADKCRVRLVYKTALKYVSVPVDARFGIGGEIREEAEKRGGKKAG</sequence>
<evidence type="ECO:0000313" key="1">
    <source>
        <dbReference type="EMBL" id="VYT07168.1"/>
    </source>
</evidence>
<dbReference type="GeneID" id="84022431"/>
<gene>
    <name evidence="1" type="ORF">AMLFYP55_00502</name>
</gene>
<dbReference type="RefSeq" id="WP_102722367.1">
    <property type="nucleotide sequence ID" value="NZ_CACRSS010000016.1"/>
</dbReference>
<dbReference type="AlphaFoldDB" id="A0A6N2TNM3"/>
<protein>
    <submittedName>
        <fullName evidence="1">Uncharacterized protein</fullName>
    </submittedName>
</protein>
<proteinExistence type="predicted"/>